<evidence type="ECO:0000313" key="2">
    <source>
        <dbReference type="EMBL" id="MCY1005262.1"/>
    </source>
</evidence>
<accession>A0A9X3IUK8</accession>
<evidence type="ECO:0000313" key="3">
    <source>
        <dbReference type="Proteomes" id="UP001150924"/>
    </source>
</evidence>
<protein>
    <submittedName>
        <fullName evidence="2">Uncharacterized protein</fullName>
    </submittedName>
</protein>
<evidence type="ECO:0000256" key="1">
    <source>
        <dbReference type="SAM" id="MobiDB-lite"/>
    </source>
</evidence>
<feature type="compositionally biased region" description="Basic and acidic residues" evidence="1">
    <location>
        <begin position="30"/>
        <end position="40"/>
    </location>
</feature>
<organism evidence="2 3">
    <name type="scientific">Nannocystis pusilla</name>
    <dbReference type="NCBI Taxonomy" id="889268"/>
    <lineage>
        <taxon>Bacteria</taxon>
        <taxon>Pseudomonadati</taxon>
        <taxon>Myxococcota</taxon>
        <taxon>Polyangia</taxon>
        <taxon>Nannocystales</taxon>
        <taxon>Nannocystaceae</taxon>
        <taxon>Nannocystis</taxon>
    </lineage>
</organism>
<dbReference type="RefSeq" id="WP_267766904.1">
    <property type="nucleotide sequence ID" value="NZ_JAPNKE010000002.1"/>
</dbReference>
<proteinExistence type="predicted"/>
<feature type="compositionally biased region" description="Pro residues" evidence="1">
    <location>
        <begin position="41"/>
        <end position="54"/>
    </location>
</feature>
<reference evidence="2" key="1">
    <citation type="submission" date="2022-11" db="EMBL/GenBank/DDBJ databases">
        <title>Minimal conservation of predation-associated metabolite biosynthetic gene clusters underscores biosynthetic potential of Myxococcota including descriptions for ten novel species: Archangium lansinium sp. nov., Myxococcus landrumus sp. nov., Nannocystis bai.</title>
        <authorList>
            <person name="Ahearne A."/>
            <person name="Stevens C."/>
            <person name="Phillips K."/>
        </authorList>
    </citation>
    <scope>NUCLEOTIDE SEQUENCE</scope>
    <source>
        <strain evidence="2">Na p29</strain>
    </source>
</reference>
<dbReference type="Proteomes" id="UP001150924">
    <property type="component" value="Unassembled WGS sequence"/>
</dbReference>
<name>A0A9X3IUK8_9BACT</name>
<dbReference type="EMBL" id="JAPNKE010000002">
    <property type="protein sequence ID" value="MCY1005262.1"/>
    <property type="molecule type" value="Genomic_DNA"/>
</dbReference>
<comment type="caution">
    <text evidence="2">The sequence shown here is derived from an EMBL/GenBank/DDBJ whole genome shotgun (WGS) entry which is preliminary data.</text>
</comment>
<sequence length="105" mass="11561">MQRRRRLRITPTPVRGSPSPDDPGLPDVAPRPEPEPERAPPEPNGPDLPAPVPPRDPRDCLGSSLAEPHLWAVMRAQIDADRRRTAAFAAARRPSRPLFAPDSLL</sequence>
<keyword evidence="3" id="KW-1185">Reference proteome</keyword>
<feature type="region of interest" description="Disordered" evidence="1">
    <location>
        <begin position="1"/>
        <end position="65"/>
    </location>
</feature>
<dbReference type="AlphaFoldDB" id="A0A9X3IUK8"/>
<gene>
    <name evidence="2" type="ORF">OV079_06685</name>
</gene>